<evidence type="ECO:0000256" key="7">
    <source>
        <dbReference type="ARBA" id="ARBA00023136"/>
    </source>
</evidence>
<comment type="subcellular location">
    <subcellularLocation>
        <location evidence="1">Cell membrane</location>
        <topology evidence="1">Multi-pass membrane protein</topology>
    </subcellularLocation>
</comment>
<comment type="caution">
    <text evidence="9">The sequence shown here is derived from an EMBL/GenBank/DDBJ whole genome shotgun (WGS) entry which is preliminary data.</text>
</comment>
<dbReference type="InterPro" id="IPR050297">
    <property type="entry name" value="LipidA_mod_glycosyltrf_83"/>
</dbReference>
<organism evidence="9 10">
    <name type="scientific">Candidatus Woesebacteria bacterium RIFCSPHIGHO2_01_FULL_38_26b</name>
    <dbReference type="NCBI Taxonomy" id="1802491"/>
    <lineage>
        <taxon>Bacteria</taxon>
        <taxon>Candidatus Woeseibacteriota</taxon>
    </lineage>
</organism>
<gene>
    <name evidence="9" type="ORF">A2771_02835</name>
</gene>
<dbReference type="PANTHER" id="PTHR33908">
    <property type="entry name" value="MANNOSYLTRANSFERASE YKCB-RELATED"/>
    <property type="match status" value="1"/>
</dbReference>
<keyword evidence="2" id="KW-1003">Cell membrane</keyword>
<keyword evidence="6 8" id="KW-1133">Transmembrane helix</keyword>
<reference evidence="9 10" key="1">
    <citation type="journal article" date="2016" name="Nat. Commun.">
        <title>Thousands of microbial genomes shed light on interconnected biogeochemical processes in an aquifer system.</title>
        <authorList>
            <person name="Anantharaman K."/>
            <person name="Brown C.T."/>
            <person name="Hug L.A."/>
            <person name="Sharon I."/>
            <person name="Castelle C.J."/>
            <person name="Probst A.J."/>
            <person name="Thomas B.C."/>
            <person name="Singh A."/>
            <person name="Wilkins M.J."/>
            <person name="Karaoz U."/>
            <person name="Brodie E.L."/>
            <person name="Williams K.H."/>
            <person name="Hubbard S.S."/>
            <person name="Banfield J.F."/>
        </authorList>
    </citation>
    <scope>NUCLEOTIDE SEQUENCE [LARGE SCALE GENOMIC DNA]</scope>
</reference>
<proteinExistence type="predicted"/>
<evidence type="ECO:0000256" key="8">
    <source>
        <dbReference type="SAM" id="Phobius"/>
    </source>
</evidence>
<dbReference type="PANTHER" id="PTHR33908:SF11">
    <property type="entry name" value="MEMBRANE PROTEIN"/>
    <property type="match status" value="1"/>
</dbReference>
<dbReference type="EMBL" id="MGGD01000019">
    <property type="protein sequence ID" value="OGM21035.1"/>
    <property type="molecule type" value="Genomic_DNA"/>
</dbReference>
<dbReference type="Proteomes" id="UP000176741">
    <property type="component" value="Unassembled WGS sequence"/>
</dbReference>
<evidence type="ECO:0008006" key="11">
    <source>
        <dbReference type="Google" id="ProtNLM"/>
    </source>
</evidence>
<feature type="transmembrane region" description="Helical" evidence="8">
    <location>
        <begin position="225"/>
        <end position="245"/>
    </location>
</feature>
<dbReference type="GO" id="GO:0016763">
    <property type="term" value="F:pentosyltransferase activity"/>
    <property type="evidence" value="ECO:0007669"/>
    <property type="project" value="TreeGrafter"/>
</dbReference>
<feature type="transmembrane region" description="Helical" evidence="8">
    <location>
        <begin position="5"/>
        <end position="23"/>
    </location>
</feature>
<dbReference type="AlphaFoldDB" id="A0A1F7Y3B9"/>
<keyword evidence="3" id="KW-0328">Glycosyltransferase</keyword>
<feature type="transmembrane region" description="Helical" evidence="8">
    <location>
        <begin position="187"/>
        <end position="205"/>
    </location>
</feature>
<evidence type="ECO:0000256" key="3">
    <source>
        <dbReference type="ARBA" id="ARBA00022676"/>
    </source>
</evidence>
<keyword evidence="7 8" id="KW-0472">Membrane</keyword>
<dbReference type="GO" id="GO:0009103">
    <property type="term" value="P:lipopolysaccharide biosynthetic process"/>
    <property type="evidence" value="ECO:0007669"/>
    <property type="project" value="UniProtKB-ARBA"/>
</dbReference>
<evidence type="ECO:0000256" key="1">
    <source>
        <dbReference type="ARBA" id="ARBA00004651"/>
    </source>
</evidence>
<accession>A0A1F7Y3B9</accession>
<keyword evidence="4" id="KW-0808">Transferase</keyword>
<sequence length="460" mass="52725">MLKKLIIITAVIFITAVYFYLAIQHSLLVNTRFTSDDGSDPGDQRVQIKIIKRMHEENFSYLGDRVRTPLYSALQAVFYQNKISDDQLFNQGKLINIILSLFLIFVIYFATSKYLTQFSNIVFILITGLALFLPKAAYLQPELLYYTLSFIAFIFFIKTIKNPGIRNALASGVFAAIAYLTKASMFLGFSIFVVYLSFLAIVYLFKFSTPKPKDSTKNGKVVNNYVCSFVITLLVFITVLSPYLIQNKKLYGKYFFNYVSEVYMWYDSFNEATKDTKTNNPDKIILLQAKDELPSLTKYLQGHDLNQIISRTIYGAGFDFFLLFSTYAALPSLIMLFYLIFMPYIFISSSSLNKKNLIKMLKENLSVVVFLFVYFSLNAMAIFFYEAIGGGPRFILSLYIPLIFVIFYIMDKLYLLESKNPTSKINFTLLSLLHMLTLVILLVGLKISIIPVIYGAWAGF</sequence>
<evidence type="ECO:0000313" key="10">
    <source>
        <dbReference type="Proteomes" id="UP000176741"/>
    </source>
</evidence>
<feature type="transmembrane region" description="Helical" evidence="8">
    <location>
        <begin position="427"/>
        <end position="457"/>
    </location>
</feature>
<protein>
    <recommendedName>
        <fullName evidence="11">Glycosyltransferase RgtA/B/C/D-like domain-containing protein</fullName>
    </recommendedName>
</protein>
<evidence type="ECO:0000256" key="4">
    <source>
        <dbReference type="ARBA" id="ARBA00022679"/>
    </source>
</evidence>
<evidence type="ECO:0000313" key="9">
    <source>
        <dbReference type="EMBL" id="OGM21035.1"/>
    </source>
</evidence>
<feature type="transmembrane region" description="Helical" evidence="8">
    <location>
        <begin position="320"/>
        <end position="346"/>
    </location>
</feature>
<feature type="transmembrane region" description="Helical" evidence="8">
    <location>
        <begin position="94"/>
        <end position="111"/>
    </location>
</feature>
<name>A0A1F7Y3B9_9BACT</name>
<evidence type="ECO:0000256" key="2">
    <source>
        <dbReference type="ARBA" id="ARBA00022475"/>
    </source>
</evidence>
<feature type="transmembrane region" description="Helical" evidence="8">
    <location>
        <begin position="394"/>
        <end position="415"/>
    </location>
</feature>
<dbReference type="GO" id="GO:0005886">
    <property type="term" value="C:plasma membrane"/>
    <property type="evidence" value="ECO:0007669"/>
    <property type="project" value="UniProtKB-SubCell"/>
</dbReference>
<evidence type="ECO:0000256" key="5">
    <source>
        <dbReference type="ARBA" id="ARBA00022692"/>
    </source>
</evidence>
<feature type="transmembrane region" description="Helical" evidence="8">
    <location>
        <begin position="118"/>
        <end position="137"/>
    </location>
</feature>
<keyword evidence="5 8" id="KW-0812">Transmembrane</keyword>
<feature type="transmembrane region" description="Helical" evidence="8">
    <location>
        <begin position="367"/>
        <end position="388"/>
    </location>
</feature>
<evidence type="ECO:0000256" key="6">
    <source>
        <dbReference type="ARBA" id="ARBA00022989"/>
    </source>
</evidence>